<evidence type="ECO:0000313" key="1">
    <source>
        <dbReference type="EMBL" id="KRZ18288.1"/>
    </source>
</evidence>
<gene>
    <name evidence="1" type="ORF">T11_16620</name>
</gene>
<dbReference type="AlphaFoldDB" id="A0A0V1I730"/>
<name>A0A0V1I730_9BILA</name>
<dbReference type="EMBL" id="JYDP01000003">
    <property type="protein sequence ID" value="KRZ18288.1"/>
    <property type="molecule type" value="Genomic_DNA"/>
</dbReference>
<protein>
    <submittedName>
        <fullName evidence="1">Uncharacterized protein</fullName>
    </submittedName>
</protein>
<sequence length="204" mass="22586">MDLDHVATKTSPTILSLCTAKVPSRTALLLHAIDAANGNGSTLSQKPLNFQTVLSDLVISSMSRLAFRVSASCCARRLPLVVVVGCCLLERSLYVSHSDFSICIDNIMQRFRKLEKIYQTYFSLVAEEDEKVESEKESIHCLVVPIGTVIGADEALLLGMSRTFLKLKPTLPINLRIINRFSFAQQNDLHPPLNALGPYLKKEP</sequence>
<keyword evidence="2" id="KW-1185">Reference proteome</keyword>
<comment type="caution">
    <text evidence="1">The sequence shown here is derived from an EMBL/GenBank/DDBJ whole genome shotgun (WGS) entry which is preliminary data.</text>
</comment>
<dbReference type="OrthoDB" id="10501070at2759"/>
<reference evidence="1 2" key="1">
    <citation type="submission" date="2015-01" db="EMBL/GenBank/DDBJ databases">
        <title>Evolution of Trichinella species and genotypes.</title>
        <authorList>
            <person name="Korhonen P.K."/>
            <person name="Edoardo P."/>
            <person name="Giuseppe L.R."/>
            <person name="Gasser R.B."/>
        </authorList>
    </citation>
    <scope>NUCLEOTIDE SEQUENCE [LARGE SCALE GENOMIC DNA]</scope>
    <source>
        <strain evidence="1">ISS1029</strain>
    </source>
</reference>
<accession>A0A0V1I730</accession>
<evidence type="ECO:0000313" key="2">
    <source>
        <dbReference type="Proteomes" id="UP000055024"/>
    </source>
</evidence>
<organism evidence="1 2">
    <name type="scientific">Trichinella zimbabwensis</name>
    <dbReference type="NCBI Taxonomy" id="268475"/>
    <lineage>
        <taxon>Eukaryota</taxon>
        <taxon>Metazoa</taxon>
        <taxon>Ecdysozoa</taxon>
        <taxon>Nematoda</taxon>
        <taxon>Enoplea</taxon>
        <taxon>Dorylaimia</taxon>
        <taxon>Trichinellida</taxon>
        <taxon>Trichinellidae</taxon>
        <taxon>Trichinella</taxon>
    </lineage>
</organism>
<proteinExistence type="predicted"/>
<dbReference type="Proteomes" id="UP000055024">
    <property type="component" value="Unassembled WGS sequence"/>
</dbReference>